<evidence type="ECO:0000256" key="2">
    <source>
        <dbReference type="ARBA" id="ARBA00023004"/>
    </source>
</evidence>
<evidence type="ECO:0000313" key="9">
    <source>
        <dbReference type="Proteomes" id="UP000464378"/>
    </source>
</evidence>
<dbReference type="KEGG" id="tim:GMBLW1_22280"/>
<dbReference type="InterPro" id="IPR047262">
    <property type="entry name" value="PRX-like1"/>
</dbReference>
<dbReference type="EMBL" id="LR586016">
    <property type="protein sequence ID" value="VIP01732.1"/>
    <property type="molecule type" value="Genomic_DNA"/>
</dbReference>
<dbReference type="InterPro" id="IPR013766">
    <property type="entry name" value="Thioredoxin_domain"/>
</dbReference>
<dbReference type="GO" id="GO:0005507">
    <property type="term" value="F:copper ion binding"/>
    <property type="evidence" value="ECO:0007669"/>
    <property type="project" value="InterPro"/>
</dbReference>
<gene>
    <name evidence="8" type="ORF">GMBLW1_22280</name>
</gene>
<dbReference type="AlphaFoldDB" id="A0A6C2YLE1"/>
<dbReference type="GO" id="GO:0020037">
    <property type="term" value="F:heme binding"/>
    <property type="evidence" value="ECO:0007669"/>
    <property type="project" value="InterPro"/>
</dbReference>
<dbReference type="InterPro" id="IPR009056">
    <property type="entry name" value="Cyt_c-like_dom"/>
</dbReference>
<keyword evidence="4" id="KW-0349">Heme</keyword>
<dbReference type="Gene3D" id="2.60.120.230">
    <property type="match status" value="1"/>
</dbReference>
<dbReference type="Gene3D" id="3.40.30.10">
    <property type="entry name" value="Glutaredoxin"/>
    <property type="match status" value="1"/>
</dbReference>
<dbReference type="Gene3D" id="2.60.120.310">
    <property type="entry name" value="Copper type II, ascorbate-dependent monooxygenase, N-terminal domain"/>
    <property type="match status" value="1"/>
</dbReference>
<keyword evidence="3" id="KW-1015">Disulfide bond</keyword>
<feature type="domain" description="Cytochrome c" evidence="6">
    <location>
        <begin position="241"/>
        <end position="332"/>
    </location>
</feature>
<feature type="region of interest" description="Disordered" evidence="5">
    <location>
        <begin position="27"/>
        <end position="64"/>
    </location>
</feature>
<evidence type="ECO:0008006" key="10">
    <source>
        <dbReference type="Google" id="ProtNLM"/>
    </source>
</evidence>
<protein>
    <recommendedName>
        <fullName evidence="10">Thioredoxin domain-containing protein</fullName>
    </recommendedName>
</protein>
<organism evidence="8">
    <name type="scientific">Tuwongella immobilis</name>
    <dbReference type="NCBI Taxonomy" id="692036"/>
    <lineage>
        <taxon>Bacteria</taxon>
        <taxon>Pseudomonadati</taxon>
        <taxon>Planctomycetota</taxon>
        <taxon>Planctomycetia</taxon>
        <taxon>Gemmatales</taxon>
        <taxon>Gemmataceae</taxon>
        <taxon>Tuwongella</taxon>
    </lineage>
</organism>
<dbReference type="InterPro" id="IPR008977">
    <property type="entry name" value="PHM/PNGase_F_dom_sf"/>
</dbReference>
<evidence type="ECO:0000256" key="3">
    <source>
        <dbReference type="ARBA" id="ARBA00023157"/>
    </source>
</evidence>
<dbReference type="InterPro" id="IPR014784">
    <property type="entry name" value="Cu2_ascorb_mOase-like_C"/>
</dbReference>
<dbReference type="GO" id="GO:0009055">
    <property type="term" value="F:electron transfer activity"/>
    <property type="evidence" value="ECO:0007669"/>
    <property type="project" value="InterPro"/>
</dbReference>
<dbReference type="PANTHER" id="PTHR43640">
    <property type="entry name" value="OS07G0260300 PROTEIN"/>
    <property type="match status" value="1"/>
</dbReference>
<dbReference type="Pfam" id="PF00578">
    <property type="entry name" value="AhpC-TSA"/>
    <property type="match status" value="1"/>
</dbReference>
<feature type="compositionally biased region" description="Low complexity" evidence="5">
    <location>
        <begin position="42"/>
        <end position="60"/>
    </location>
</feature>
<dbReference type="InParanoid" id="A0A6C2YLE1"/>
<dbReference type="Proteomes" id="UP000464378">
    <property type="component" value="Chromosome"/>
</dbReference>
<dbReference type="InterPro" id="IPR036939">
    <property type="entry name" value="Cu2_ascorb_mOase_N_sf"/>
</dbReference>
<proteinExistence type="predicted"/>
<evidence type="ECO:0000259" key="7">
    <source>
        <dbReference type="PROSITE" id="PS51352"/>
    </source>
</evidence>
<dbReference type="SUPFAM" id="SSF52833">
    <property type="entry name" value="Thioredoxin-like"/>
    <property type="match status" value="1"/>
</dbReference>
<dbReference type="EMBL" id="LR593887">
    <property type="protein sequence ID" value="VTR99284.1"/>
    <property type="molecule type" value="Genomic_DNA"/>
</dbReference>
<keyword evidence="2 4" id="KW-0408">Iron</keyword>
<sequence>MIRSTRTAWVLGGVLIPLVGMGLMRPAGEGTAAEPTPPAAPAPTATSTTTPVTTSATTPAKTSRIGQSVGDFELVDVRTGKPVARKDFGNRKAIAVIFMGTTCPINNAYLPRLNQYQRQFGDRVQILGINSNSSDTVARAAEHATRNELQFPVLKDPSGAVALKFGATRTPEAFVIDATGVIRYHGRIDDQYGLTEDGFDIKRISARTSELRDALEAVTAGKSVEVAETTVSGCYITRPPRPKATGQVTYFRHVAPLIQKHCQECHRSGQIGPMELTNYDQIAEWSEMVRDVISDERMPPWYADPKYGHFSNDRSMPAEDAATILKWIDDGCPKGDAKDAPPEKVYPQQEWTIGKPDVVLTMPTAFPVPAEMPRRGLPYQLFIIDPGFEKDMWVQAAEAKAGAPTVVHHILAFIAPPLSGVDPNIPDFPFLPLVKNARVLCGTAPGDMPTVFPPGVAIKIPAGSKIIIQMHYTPNGKAEKDLSSIGLIFAKEPPKRQVLTIPVFNARVRIPPGDSNHRMDSYFTTKFDGEILSYMPHMHLRGKSFTMGIRPGGTGDEKLLLSVPRYNFNWQNVYRNVTPVKFQKGDVIHCVAYYDNSEKNPNNPDPMKEVRWGDQTWEEMMIGWMDIVYNIPVNSAGK</sequence>
<reference evidence="8" key="1">
    <citation type="submission" date="2019-04" db="EMBL/GenBank/DDBJ databases">
        <authorList>
            <consortium name="Science for Life Laboratories"/>
        </authorList>
    </citation>
    <scope>NUCLEOTIDE SEQUENCE</scope>
    <source>
        <strain evidence="8">MBLW1</strain>
    </source>
</reference>
<keyword evidence="9" id="KW-1185">Reference proteome</keyword>
<evidence type="ECO:0000256" key="1">
    <source>
        <dbReference type="ARBA" id="ARBA00022723"/>
    </source>
</evidence>
<dbReference type="RefSeq" id="WP_162656986.1">
    <property type="nucleotide sequence ID" value="NZ_LR593887.1"/>
</dbReference>
<evidence type="ECO:0000313" key="8">
    <source>
        <dbReference type="EMBL" id="VIP01732.1"/>
    </source>
</evidence>
<evidence type="ECO:0000256" key="4">
    <source>
        <dbReference type="PROSITE-ProRule" id="PRU00433"/>
    </source>
</evidence>
<evidence type="ECO:0000259" key="6">
    <source>
        <dbReference type="PROSITE" id="PS51007"/>
    </source>
</evidence>
<dbReference type="InterPro" id="IPR036249">
    <property type="entry name" value="Thioredoxin-like_sf"/>
</dbReference>
<name>A0A6C2YLE1_9BACT</name>
<dbReference type="PANTHER" id="PTHR43640:SF1">
    <property type="entry name" value="THIOREDOXIN-DEPENDENT PEROXIREDOXIN"/>
    <property type="match status" value="1"/>
</dbReference>
<dbReference type="PROSITE" id="PS51007">
    <property type="entry name" value="CYTC"/>
    <property type="match status" value="1"/>
</dbReference>
<keyword evidence="1 4" id="KW-0479">Metal-binding</keyword>
<evidence type="ECO:0000256" key="5">
    <source>
        <dbReference type="SAM" id="MobiDB-lite"/>
    </source>
</evidence>
<dbReference type="GO" id="GO:0016209">
    <property type="term" value="F:antioxidant activity"/>
    <property type="evidence" value="ECO:0007669"/>
    <property type="project" value="InterPro"/>
</dbReference>
<dbReference type="GO" id="GO:0016715">
    <property type="term" value="F:oxidoreductase activity, acting on paired donors, with incorporation or reduction of molecular oxygen, reduced ascorbate as one donor, and incorporation of one atom of oxygen"/>
    <property type="evidence" value="ECO:0007669"/>
    <property type="project" value="InterPro"/>
</dbReference>
<dbReference type="PROSITE" id="PS51352">
    <property type="entry name" value="THIOREDOXIN_2"/>
    <property type="match status" value="1"/>
</dbReference>
<dbReference type="InterPro" id="IPR000866">
    <property type="entry name" value="AhpC/TSA"/>
</dbReference>
<feature type="domain" description="Thioredoxin" evidence="7">
    <location>
        <begin position="63"/>
        <end position="209"/>
    </location>
</feature>
<accession>A0A6C2YLE1</accession>
<dbReference type="SUPFAM" id="SSF49742">
    <property type="entry name" value="PHM/PNGase F"/>
    <property type="match status" value="2"/>
</dbReference>